<protein>
    <submittedName>
        <fullName evidence="1">Uncharacterized protein</fullName>
    </submittedName>
</protein>
<accession>A0A6S7LBJ1</accession>
<name>A0A6S7LBJ1_PARCT</name>
<comment type="caution">
    <text evidence="1">The sequence shown here is derived from an EMBL/GenBank/DDBJ whole genome shotgun (WGS) entry which is preliminary data.</text>
</comment>
<sequence>MNGRRYRRSPDRTKKSVKENVALPEASEILSYRDKSLDMSVRLEFWRAGK</sequence>
<feature type="non-terminal residue" evidence="1">
    <location>
        <position position="50"/>
    </location>
</feature>
<organism evidence="1 2">
    <name type="scientific">Paramuricea clavata</name>
    <name type="common">Red gorgonian</name>
    <name type="synonym">Violescent sea-whip</name>
    <dbReference type="NCBI Taxonomy" id="317549"/>
    <lineage>
        <taxon>Eukaryota</taxon>
        <taxon>Metazoa</taxon>
        <taxon>Cnidaria</taxon>
        <taxon>Anthozoa</taxon>
        <taxon>Octocorallia</taxon>
        <taxon>Malacalcyonacea</taxon>
        <taxon>Plexauridae</taxon>
        <taxon>Paramuricea</taxon>
    </lineage>
</organism>
<reference evidence="1" key="1">
    <citation type="submission" date="2020-04" db="EMBL/GenBank/DDBJ databases">
        <authorList>
            <person name="Alioto T."/>
            <person name="Alioto T."/>
            <person name="Gomez Garrido J."/>
        </authorList>
    </citation>
    <scope>NUCLEOTIDE SEQUENCE</scope>
    <source>
        <strain evidence="1">A484AB</strain>
    </source>
</reference>
<dbReference type="Proteomes" id="UP001152795">
    <property type="component" value="Unassembled WGS sequence"/>
</dbReference>
<keyword evidence="2" id="KW-1185">Reference proteome</keyword>
<dbReference type="AlphaFoldDB" id="A0A6S7LBJ1"/>
<dbReference type="EMBL" id="CACRXK020020610">
    <property type="protein sequence ID" value="CAB4035002.1"/>
    <property type="molecule type" value="Genomic_DNA"/>
</dbReference>
<proteinExistence type="predicted"/>
<gene>
    <name evidence="1" type="ORF">PACLA_8A000351</name>
</gene>
<evidence type="ECO:0000313" key="2">
    <source>
        <dbReference type="Proteomes" id="UP001152795"/>
    </source>
</evidence>
<evidence type="ECO:0000313" key="1">
    <source>
        <dbReference type="EMBL" id="CAB4035002.1"/>
    </source>
</evidence>